<evidence type="ECO:0000313" key="3">
    <source>
        <dbReference type="Proteomes" id="UP000070544"/>
    </source>
</evidence>
<name>A0A139A5E6_GONPJ</name>
<feature type="region of interest" description="Disordered" evidence="1">
    <location>
        <begin position="1"/>
        <end position="29"/>
    </location>
</feature>
<protein>
    <submittedName>
        <fullName evidence="2">Uncharacterized protein</fullName>
    </submittedName>
</protein>
<reference evidence="2 3" key="1">
    <citation type="journal article" date="2015" name="Genome Biol. Evol.">
        <title>Phylogenomic analyses indicate that early fungi evolved digesting cell walls of algal ancestors of land plants.</title>
        <authorList>
            <person name="Chang Y."/>
            <person name="Wang S."/>
            <person name="Sekimoto S."/>
            <person name="Aerts A.L."/>
            <person name="Choi C."/>
            <person name="Clum A."/>
            <person name="LaButti K.M."/>
            <person name="Lindquist E.A."/>
            <person name="Yee Ngan C."/>
            <person name="Ohm R.A."/>
            <person name="Salamov A.A."/>
            <person name="Grigoriev I.V."/>
            <person name="Spatafora J.W."/>
            <person name="Berbee M.L."/>
        </authorList>
    </citation>
    <scope>NUCLEOTIDE SEQUENCE [LARGE SCALE GENOMIC DNA]</scope>
    <source>
        <strain evidence="2 3">JEL478</strain>
    </source>
</reference>
<dbReference type="EMBL" id="KQ965792">
    <property type="protein sequence ID" value="KXS11996.1"/>
    <property type="molecule type" value="Genomic_DNA"/>
</dbReference>
<evidence type="ECO:0000256" key="1">
    <source>
        <dbReference type="SAM" id="MobiDB-lite"/>
    </source>
</evidence>
<sequence>MMRRQCFRGARRGHRSQGTPTKRTWSPTETSIRPVHFHHQFSKQMQHHATSSATRTRAPLSMENVCADC</sequence>
<proteinExistence type="predicted"/>
<dbReference type="AlphaFoldDB" id="A0A139A5E6"/>
<organism evidence="2 3">
    <name type="scientific">Gonapodya prolifera (strain JEL478)</name>
    <name type="common">Monoblepharis prolifera</name>
    <dbReference type="NCBI Taxonomy" id="1344416"/>
    <lineage>
        <taxon>Eukaryota</taxon>
        <taxon>Fungi</taxon>
        <taxon>Fungi incertae sedis</taxon>
        <taxon>Chytridiomycota</taxon>
        <taxon>Chytridiomycota incertae sedis</taxon>
        <taxon>Monoblepharidomycetes</taxon>
        <taxon>Monoblepharidales</taxon>
        <taxon>Gonapodyaceae</taxon>
        <taxon>Gonapodya</taxon>
    </lineage>
</organism>
<keyword evidence="3" id="KW-1185">Reference proteome</keyword>
<accession>A0A139A5E6</accession>
<feature type="compositionally biased region" description="Polar residues" evidence="1">
    <location>
        <begin position="16"/>
        <end position="29"/>
    </location>
</feature>
<dbReference type="Proteomes" id="UP000070544">
    <property type="component" value="Unassembled WGS sequence"/>
</dbReference>
<evidence type="ECO:0000313" key="2">
    <source>
        <dbReference type="EMBL" id="KXS11996.1"/>
    </source>
</evidence>
<gene>
    <name evidence="2" type="ORF">M427DRAFT_59861</name>
</gene>
<feature type="compositionally biased region" description="Basic residues" evidence="1">
    <location>
        <begin position="1"/>
        <end position="15"/>
    </location>
</feature>